<evidence type="ECO:0000313" key="3">
    <source>
        <dbReference type="EMBL" id="GLL06503.1"/>
    </source>
</evidence>
<reference evidence="3" key="2">
    <citation type="submission" date="2023-01" db="EMBL/GenBank/DDBJ databases">
        <authorList>
            <person name="Sun Q."/>
            <person name="Evtushenko L."/>
        </authorList>
    </citation>
    <scope>NUCLEOTIDE SEQUENCE</scope>
    <source>
        <strain evidence="3">VKM Ac-1321</strain>
    </source>
</reference>
<keyword evidence="4" id="KW-1185">Reference proteome</keyword>
<comment type="caution">
    <text evidence="3">The sequence shown here is derived from an EMBL/GenBank/DDBJ whole genome shotgun (WGS) entry which is preliminary data.</text>
</comment>
<feature type="region of interest" description="Disordered" evidence="1">
    <location>
        <begin position="55"/>
        <end position="77"/>
    </location>
</feature>
<evidence type="ECO:0000256" key="1">
    <source>
        <dbReference type="SAM" id="MobiDB-lite"/>
    </source>
</evidence>
<keyword evidence="2" id="KW-0732">Signal</keyword>
<dbReference type="EMBL" id="BSFP01000073">
    <property type="protein sequence ID" value="GLL06503.1"/>
    <property type="molecule type" value="Genomic_DNA"/>
</dbReference>
<protein>
    <recommendedName>
        <fullName evidence="5">Lipoprotein LpqN</fullName>
    </recommendedName>
</protein>
<reference evidence="3" key="1">
    <citation type="journal article" date="2014" name="Int. J. Syst. Evol. Microbiol.">
        <title>Complete genome sequence of Corynebacterium casei LMG S-19264T (=DSM 44701T), isolated from a smear-ripened cheese.</title>
        <authorList>
            <consortium name="US DOE Joint Genome Institute (JGI-PGF)"/>
            <person name="Walter F."/>
            <person name="Albersmeier A."/>
            <person name="Kalinowski J."/>
            <person name="Ruckert C."/>
        </authorList>
    </citation>
    <scope>NUCLEOTIDE SEQUENCE</scope>
    <source>
        <strain evidence="3">VKM Ac-1321</strain>
    </source>
</reference>
<evidence type="ECO:0008006" key="5">
    <source>
        <dbReference type="Google" id="ProtNLM"/>
    </source>
</evidence>
<dbReference type="RefSeq" id="WP_261958991.1">
    <property type="nucleotide sequence ID" value="NZ_BAAAXA010000001.1"/>
</dbReference>
<gene>
    <name evidence="3" type="ORF">GCM10017581_082530</name>
</gene>
<dbReference type="AlphaFoldDB" id="A0A9W6KRX2"/>
<name>A0A9W6KRX2_9ACTN</name>
<sequence length="216" mass="22798">MSRVRRPARYAVVALLAAAGLVGSVSPAAAHRPGPAGSVADSAFLQAADLGGVIPTRPDAGLRPQLRPPRPGPDGRYRSVATLNAEGTVSAVYPAPEGRPTVLIDYVAQYRGHGAARYLWELRLALAGRSGYTDGDGQWTLLRSRAGGPCSLLIRLRHQFTDPDRGQITQDTYLIVARAGHAVVVLADIGWEYGSGHQPIVEALIPAALRRAATVG</sequence>
<feature type="signal peptide" evidence="2">
    <location>
        <begin position="1"/>
        <end position="30"/>
    </location>
</feature>
<proteinExistence type="predicted"/>
<organism evidence="3 4">
    <name type="scientific">Dactylosporangium matsuzakiense</name>
    <dbReference type="NCBI Taxonomy" id="53360"/>
    <lineage>
        <taxon>Bacteria</taxon>
        <taxon>Bacillati</taxon>
        <taxon>Actinomycetota</taxon>
        <taxon>Actinomycetes</taxon>
        <taxon>Micromonosporales</taxon>
        <taxon>Micromonosporaceae</taxon>
        <taxon>Dactylosporangium</taxon>
    </lineage>
</organism>
<dbReference type="Proteomes" id="UP001143480">
    <property type="component" value="Unassembled WGS sequence"/>
</dbReference>
<evidence type="ECO:0000313" key="4">
    <source>
        <dbReference type="Proteomes" id="UP001143480"/>
    </source>
</evidence>
<accession>A0A9W6KRX2</accession>
<evidence type="ECO:0000256" key="2">
    <source>
        <dbReference type="SAM" id="SignalP"/>
    </source>
</evidence>
<feature type="chain" id="PRO_5040960504" description="Lipoprotein LpqN" evidence="2">
    <location>
        <begin position="31"/>
        <end position="216"/>
    </location>
</feature>